<dbReference type="SUPFAM" id="SSF50494">
    <property type="entry name" value="Trypsin-like serine proteases"/>
    <property type="match status" value="1"/>
</dbReference>
<evidence type="ECO:0000256" key="5">
    <source>
        <dbReference type="ARBA" id="ARBA00023157"/>
    </source>
</evidence>
<dbReference type="PROSITE" id="PS00134">
    <property type="entry name" value="TRYPSIN_HIS"/>
    <property type="match status" value="1"/>
</dbReference>
<organism evidence="8 9">
    <name type="scientific">Galleria mellonella</name>
    <name type="common">Greater wax moth</name>
    <dbReference type="NCBI Taxonomy" id="7137"/>
    <lineage>
        <taxon>Eukaryota</taxon>
        <taxon>Metazoa</taxon>
        <taxon>Ecdysozoa</taxon>
        <taxon>Arthropoda</taxon>
        <taxon>Hexapoda</taxon>
        <taxon>Insecta</taxon>
        <taxon>Pterygota</taxon>
        <taxon>Neoptera</taxon>
        <taxon>Endopterygota</taxon>
        <taxon>Lepidoptera</taxon>
        <taxon>Glossata</taxon>
        <taxon>Ditrysia</taxon>
        <taxon>Pyraloidea</taxon>
        <taxon>Pyralidae</taxon>
        <taxon>Galleriinae</taxon>
        <taxon>Galleria</taxon>
    </lineage>
</organism>
<feature type="chain" id="PRO_5047039661" evidence="6">
    <location>
        <begin position="21"/>
        <end position="288"/>
    </location>
</feature>
<dbReference type="InterPro" id="IPR043504">
    <property type="entry name" value="Peptidase_S1_PA_chymotrypsin"/>
</dbReference>
<dbReference type="InterPro" id="IPR050430">
    <property type="entry name" value="Peptidase_S1"/>
</dbReference>
<dbReference type="PROSITE" id="PS50240">
    <property type="entry name" value="TRYPSIN_DOM"/>
    <property type="match status" value="1"/>
</dbReference>
<dbReference type="KEGG" id="gmw:113518766"/>
<dbReference type="FunCoup" id="A0A6J1WUY6">
    <property type="interactions" value="13"/>
</dbReference>
<evidence type="ECO:0000256" key="6">
    <source>
        <dbReference type="SAM" id="SignalP"/>
    </source>
</evidence>
<evidence type="ECO:0000256" key="2">
    <source>
        <dbReference type="ARBA" id="ARBA00022670"/>
    </source>
</evidence>
<proteinExistence type="inferred from homology"/>
<dbReference type="GeneID" id="113518766"/>
<dbReference type="PANTHER" id="PTHR24276">
    <property type="entry name" value="POLYSERASE-RELATED"/>
    <property type="match status" value="1"/>
</dbReference>
<dbReference type="InterPro" id="IPR009003">
    <property type="entry name" value="Peptidase_S1_PA"/>
</dbReference>
<evidence type="ECO:0000256" key="3">
    <source>
        <dbReference type="ARBA" id="ARBA00022801"/>
    </source>
</evidence>
<evidence type="ECO:0000313" key="9">
    <source>
        <dbReference type="RefSeq" id="XP_026759545.2"/>
    </source>
</evidence>
<dbReference type="Pfam" id="PF00089">
    <property type="entry name" value="Trypsin"/>
    <property type="match status" value="1"/>
</dbReference>
<dbReference type="PANTHER" id="PTHR24276:SF91">
    <property type="entry name" value="AT26814P-RELATED"/>
    <property type="match status" value="1"/>
</dbReference>
<dbReference type="GO" id="GO:0006508">
    <property type="term" value="P:proteolysis"/>
    <property type="evidence" value="ECO:0007669"/>
    <property type="project" value="UniProtKB-KW"/>
</dbReference>
<keyword evidence="5" id="KW-1015">Disulfide bond</keyword>
<dbReference type="InterPro" id="IPR018114">
    <property type="entry name" value="TRYPSIN_HIS"/>
</dbReference>
<dbReference type="Proteomes" id="UP001652740">
    <property type="component" value="Unplaced"/>
</dbReference>
<feature type="domain" description="Peptidase S1" evidence="7">
    <location>
        <begin position="42"/>
        <end position="287"/>
    </location>
</feature>
<keyword evidence="4" id="KW-0720">Serine protease</keyword>
<dbReference type="GO" id="GO:0004252">
    <property type="term" value="F:serine-type endopeptidase activity"/>
    <property type="evidence" value="ECO:0007669"/>
    <property type="project" value="InterPro"/>
</dbReference>
<keyword evidence="8" id="KW-1185">Reference proteome</keyword>
<name>A0A6J1WUY6_GALME</name>
<keyword evidence="6" id="KW-0732">Signal</keyword>
<dbReference type="InterPro" id="IPR001314">
    <property type="entry name" value="Peptidase_S1A"/>
</dbReference>
<keyword evidence="2" id="KW-0645">Protease</keyword>
<accession>A0A6J1WUY6</accession>
<sequence length="288" mass="31574">MLTPQRLSVIALVLVSCARARPGDNDLVRFDDETKSQENRIILDSKLTENNEIPASIPINEKFPHAVLFGGVCGGSIISANWIITAAHCTLFTSGGFILAGTNNSENDSGLLHRVKRLVIHPLFTVGPYWLDTKQFNLNQIAARWDFLLAELETPLPLNNKTIAVIPLDDQIRTPVGLDAGFAGYGTDRHGGIMSQIMHGRELSVQADDVCLKLEQYRSKDMICTKGRPPRYDFACNGDSGSGLVGGGKLLGVASWVENDSIECRNGNLVVFSRIASVRDWIRKVTNI</sequence>
<gene>
    <name evidence="9" type="primary">LOC113518766</name>
</gene>
<evidence type="ECO:0000313" key="8">
    <source>
        <dbReference type="Proteomes" id="UP001652740"/>
    </source>
</evidence>
<evidence type="ECO:0000256" key="1">
    <source>
        <dbReference type="ARBA" id="ARBA00007664"/>
    </source>
</evidence>
<dbReference type="SMART" id="SM00020">
    <property type="entry name" value="Tryp_SPc"/>
    <property type="match status" value="1"/>
</dbReference>
<evidence type="ECO:0000259" key="7">
    <source>
        <dbReference type="PROSITE" id="PS50240"/>
    </source>
</evidence>
<feature type="signal peptide" evidence="6">
    <location>
        <begin position="1"/>
        <end position="20"/>
    </location>
</feature>
<reference evidence="9" key="1">
    <citation type="submission" date="2025-08" db="UniProtKB">
        <authorList>
            <consortium name="RefSeq"/>
        </authorList>
    </citation>
    <scope>IDENTIFICATION</scope>
    <source>
        <tissue evidence="9">Whole larvae</tissue>
    </source>
</reference>
<dbReference type="AlphaFoldDB" id="A0A6J1WUY6"/>
<keyword evidence="3" id="KW-0378">Hydrolase</keyword>
<dbReference type="InParanoid" id="A0A6J1WUY6"/>
<comment type="similarity">
    <text evidence="1">Belongs to the peptidase S1 family.</text>
</comment>
<evidence type="ECO:0000256" key="4">
    <source>
        <dbReference type="ARBA" id="ARBA00022825"/>
    </source>
</evidence>
<dbReference type="PRINTS" id="PR00722">
    <property type="entry name" value="CHYMOTRYPSIN"/>
</dbReference>
<protein>
    <submittedName>
        <fullName evidence="9">Scolexin B</fullName>
    </submittedName>
</protein>
<dbReference type="RefSeq" id="XP_026759545.2">
    <property type="nucleotide sequence ID" value="XM_026903744.3"/>
</dbReference>
<dbReference type="InterPro" id="IPR001254">
    <property type="entry name" value="Trypsin_dom"/>
</dbReference>
<dbReference type="Gene3D" id="2.40.10.10">
    <property type="entry name" value="Trypsin-like serine proteases"/>
    <property type="match status" value="1"/>
</dbReference>
<dbReference type="PROSITE" id="PS51257">
    <property type="entry name" value="PROKAR_LIPOPROTEIN"/>
    <property type="match status" value="1"/>
</dbReference>